<gene>
    <name evidence="1" type="ORF">MLD38_039248</name>
</gene>
<sequence length="265" mass="28741">MPITSKNSAFLIVVLFTVTINSRAVFCTPPDVAEMPPLSPPSPLLLNVSVHQLSNIIDALIGSTDFTNWTSIFSTIDPSVFPISATLFVPDDSALFSSLLPNVDPLVFAYHIVPQRLAFSELCLFDSGSHLPTLLLDKYILITSNSKANFTIDDSRVKRPDLFSTDSIVIHGIASILDYKVYGDISNSKPEDQDSKTESTVQTTKNTTDTVNMTGSTSPLLLPPRGEMNGQEQLSGEVCSCGKIQAFLLLGLLCLNRVGVLGFKI</sequence>
<proteinExistence type="predicted"/>
<comment type="caution">
    <text evidence="1">The sequence shown here is derived from an EMBL/GenBank/DDBJ whole genome shotgun (WGS) entry which is preliminary data.</text>
</comment>
<organism evidence="1 2">
    <name type="scientific">Melastoma candidum</name>
    <dbReference type="NCBI Taxonomy" id="119954"/>
    <lineage>
        <taxon>Eukaryota</taxon>
        <taxon>Viridiplantae</taxon>
        <taxon>Streptophyta</taxon>
        <taxon>Embryophyta</taxon>
        <taxon>Tracheophyta</taxon>
        <taxon>Spermatophyta</taxon>
        <taxon>Magnoliopsida</taxon>
        <taxon>eudicotyledons</taxon>
        <taxon>Gunneridae</taxon>
        <taxon>Pentapetalae</taxon>
        <taxon>rosids</taxon>
        <taxon>malvids</taxon>
        <taxon>Myrtales</taxon>
        <taxon>Melastomataceae</taxon>
        <taxon>Melastomatoideae</taxon>
        <taxon>Melastomateae</taxon>
        <taxon>Melastoma</taxon>
    </lineage>
</organism>
<dbReference type="Proteomes" id="UP001057402">
    <property type="component" value="Chromosome 12"/>
</dbReference>
<reference evidence="2" key="1">
    <citation type="journal article" date="2023" name="Front. Plant Sci.">
        <title>Chromosomal-level genome assembly of Melastoma candidum provides insights into trichome evolution.</title>
        <authorList>
            <person name="Zhong Y."/>
            <person name="Wu W."/>
            <person name="Sun C."/>
            <person name="Zou P."/>
            <person name="Liu Y."/>
            <person name="Dai S."/>
            <person name="Zhou R."/>
        </authorList>
    </citation>
    <scope>NUCLEOTIDE SEQUENCE [LARGE SCALE GENOMIC DNA]</scope>
</reference>
<protein>
    <submittedName>
        <fullName evidence="1">Uncharacterized protein</fullName>
    </submittedName>
</protein>
<dbReference type="EMBL" id="CM042891">
    <property type="protein sequence ID" value="KAI4303643.1"/>
    <property type="molecule type" value="Genomic_DNA"/>
</dbReference>
<keyword evidence="2" id="KW-1185">Reference proteome</keyword>
<accession>A0ACB9L3V0</accession>
<evidence type="ECO:0000313" key="1">
    <source>
        <dbReference type="EMBL" id="KAI4303643.1"/>
    </source>
</evidence>
<name>A0ACB9L3V0_9MYRT</name>
<evidence type="ECO:0000313" key="2">
    <source>
        <dbReference type="Proteomes" id="UP001057402"/>
    </source>
</evidence>